<organism evidence="11 12">
    <name type="scientific">Candidatus Gottesmanbacteria bacterium RIFCSPHIGHO2_01_FULL_39_10</name>
    <dbReference type="NCBI Taxonomy" id="1798375"/>
    <lineage>
        <taxon>Bacteria</taxon>
        <taxon>Candidatus Gottesmaniibacteriota</taxon>
    </lineage>
</organism>
<dbReference type="Proteomes" id="UP000177383">
    <property type="component" value="Unassembled WGS sequence"/>
</dbReference>
<dbReference type="GO" id="GO:0044205">
    <property type="term" value="P:'de novo' UMP biosynthetic process"/>
    <property type="evidence" value="ECO:0007669"/>
    <property type="project" value="UniProtKB-UniRule"/>
</dbReference>
<dbReference type="InterPro" id="IPR005720">
    <property type="entry name" value="Dihydroorotate_DH_cat"/>
</dbReference>
<dbReference type="AlphaFoldDB" id="A0A1F5ZKK0"/>
<reference evidence="11 12" key="1">
    <citation type="journal article" date="2016" name="Nat. Commun.">
        <title>Thousands of microbial genomes shed light on interconnected biogeochemical processes in an aquifer system.</title>
        <authorList>
            <person name="Anantharaman K."/>
            <person name="Brown C.T."/>
            <person name="Hug L.A."/>
            <person name="Sharon I."/>
            <person name="Castelle C.J."/>
            <person name="Probst A.J."/>
            <person name="Thomas B.C."/>
            <person name="Singh A."/>
            <person name="Wilkins M.J."/>
            <person name="Karaoz U."/>
            <person name="Brodie E.L."/>
            <person name="Williams K.H."/>
            <person name="Hubbard S.S."/>
            <person name="Banfield J.F."/>
        </authorList>
    </citation>
    <scope>NUCLEOTIDE SEQUENCE [LARGE SCALE GENOMIC DNA]</scope>
</reference>
<dbReference type="EC" id="1.3.-.-" evidence="9"/>
<dbReference type="PIRSF" id="PIRSF000164">
    <property type="entry name" value="DHO_oxidase"/>
    <property type="match status" value="1"/>
</dbReference>
<name>A0A1F5ZKK0_9BACT</name>
<dbReference type="UniPathway" id="UPA00070"/>
<evidence type="ECO:0000256" key="4">
    <source>
        <dbReference type="ARBA" id="ARBA00022490"/>
    </source>
</evidence>
<sequence length="305" mass="32530">MTNLATTFCSITFPNPFILPSGIITEIPAHKKAEESGAGGITTKSLTVEKREGYPIPRIIRFDQGFLNSVGFRGPGIKAGKDQVKNLIKSVKVPVIASIFSTRLTEIEILAKEIASISPSLIELDISCPHVEDEYSKALAMGEKTAYEAVKVAKKEVGKIPLIIKLSPNYSQVAQVAKACEEAGADAISAINTVGPGMIIDIKTKKPLLGNKRGGVSGPAILPIAVRCVYDIYESVKIPIIGIGGVTTLEDVLQMFMAGATLVGVGSATYTKGMKVFEELKQGLADYMAKENIKSLKDIIGIAHK</sequence>
<evidence type="ECO:0000256" key="3">
    <source>
        <dbReference type="ARBA" id="ARBA00008008"/>
    </source>
</evidence>
<evidence type="ECO:0000256" key="9">
    <source>
        <dbReference type="HAMAP-Rule" id="MF_00224"/>
    </source>
</evidence>
<evidence type="ECO:0000256" key="8">
    <source>
        <dbReference type="ARBA" id="ARBA00023002"/>
    </source>
</evidence>
<feature type="binding site" evidence="9">
    <location>
        <begin position="44"/>
        <end position="45"/>
    </location>
    <ligand>
        <name>FMN</name>
        <dbReference type="ChEBI" id="CHEBI:58210"/>
    </ligand>
</feature>
<comment type="subcellular location">
    <subcellularLocation>
        <location evidence="1 9">Cytoplasm</location>
    </subcellularLocation>
</comment>
<feature type="binding site" evidence="9">
    <location>
        <position position="218"/>
    </location>
    <ligand>
        <name>FMN</name>
        <dbReference type="ChEBI" id="CHEBI:58210"/>
    </ligand>
</feature>
<evidence type="ECO:0000259" key="10">
    <source>
        <dbReference type="Pfam" id="PF01180"/>
    </source>
</evidence>
<dbReference type="CDD" id="cd04740">
    <property type="entry name" value="DHOD_1B_like"/>
    <property type="match status" value="1"/>
</dbReference>
<dbReference type="PANTHER" id="PTHR48109:SF1">
    <property type="entry name" value="DIHYDROOROTATE DEHYDROGENASE (FUMARATE)"/>
    <property type="match status" value="1"/>
</dbReference>
<feature type="binding site" evidence="9">
    <location>
        <position position="21"/>
    </location>
    <ligand>
        <name>FMN</name>
        <dbReference type="ChEBI" id="CHEBI:58210"/>
    </ligand>
</feature>
<dbReference type="SUPFAM" id="SSF51395">
    <property type="entry name" value="FMN-linked oxidoreductases"/>
    <property type="match status" value="1"/>
</dbReference>
<dbReference type="InterPro" id="IPR012135">
    <property type="entry name" value="Dihydroorotate_DH_1_2"/>
</dbReference>
<evidence type="ECO:0000256" key="6">
    <source>
        <dbReference type="ARBA" id="ARBA00022643"/>
    </source>
</evidence>
<gene>
    <name evidence="9" type="primary">pyrD</name>
    <name evidence="11" type="ORF">A2773_00250</name>
</gene>
<dbReference type="Pfam" id="PF01180">
    <property type="entry name" value="DHO_dh"/>
    <property type="match status" value="1"/>
</dbReference>
<dbReference type="Gene3D" id="3.20.20.70">
    <property type="entry name" value="Aldolase class I"/>
    <property type="match status" value="1"/>
</dbReference>
<evidence type="ECO:0000256" key="7">
    <source>
        <dbReference type="ARBA" id="ARBA00022975"/>
    </source>
</evidence>
<evidence type="ECO:0000256" key="1">
    <source>
        <dbReference type="ARBA" id="ARBA00004496"/>
    </source>
</evidence>
<feature type="binding site" evidence="9">
    <location>
        <begin position="244"/>
        <end position="245"/>
    </location>
    <ligand>
        <name>FMN</name>
        <dbReference type="ChEBI" id="CHEBI:58210"/>
    </ligand>
</feature>
<dbReference type="FunFam" id="3.20.20.70:FF:000027">
    <property type="entry name" value="Dihydropyrimidine dehydrogenase [NADP(+)]"/>
    <property type="match status" value="1"/>
</dbReference>
<feature type="binding site" evidence="9">
    <location>
        <begin position="192"/>
        <end position="193"/>
    </location>
    <ligand>
        <name>substrate</name>
    </ligand>
</feature>
<dbReference type="InterPro" id="IPR033888">
    <property type="entry name" value="DHOD_1B"/>
</dbReference>
<feature type="binding site" evidence="9">
    <location>
        <position position="165"/>
    </location>
    <ligand>
        <name>FMN</name>
        <dbReference type="ChEBI" id="CHEBI:58210"/>
    </ligand>
</feature>
<comment type="similarity">
    <text evidence="3 9">Belongs to the dihydroorotate dehydrogenase family. Type 1 subfamily.</text>
</comment>
<evidence type="ECO:0000313" key="11">
    <source>
        <dbReference type="EMBL" id="OGG13026.1"/>
    </source>
</evidence>
<feature type="binding site" evidence="9">
    <location>
        <begin position="266"/>
        <end position="267"/>
    </location>
    <ligand>
        <name>FMN</name>
        <dbReference type="ChEBI" id="CHEBI:58210"/>
    </ligand>
</feature>
<keyword evidence="7 9" id="KW-0665">Pyrimidine biosynthesis</keyword>
<keyword evidence="6 9" id="KW-0288">FMN</keyword>
<comment type="pathway">
    <text evidence="2 9">Pyrimidine metabolism; UMP biosynthesis via de novo pathway.</text>
</comment>
<keyword evidence="5 9" id="KW-0285">Flavoprotein</keyword>
<dbReference type="NCBIfam" id="NF005574">
    <property type="entry name" value="PRK07259.1"/>
    <property type="match status" value="1"/>
</dbReference>
<evidence type="ECO:0000256" key="2">
    <source>
        <dbReference type="ARBA" id="ARBA00004725"/>
    </source>
</evidence>
<dbReference type="InterPro" id="IPR024920">
    <property type="entry name" value="Dihydroorotate_DH_1"/>
</dbReference>
<dbReference type="GO" id="GO:0006207">
    <property type="term" value="P:'de novo' pyrimidine nucleobase biosynthetic process"/>
    <property type="evidence" value="ECO:0007669"/>
    <property type="project" value="InterPro"/>
</dbReference>
<comment type="cofactor">
    <cofactor evidence="9">
        <name>FMN</name>
        <dbReference type="ChEBI" id="CHEBI:58210"/>
    </cofactor>
    <text evidence="9">Binds 1 FMN per subunit.</text>
</comment>
<accession>A0A1F5ZKK0</accession>
<keyword evidence="8 9" id="KW-0560">Oxidoreductase</keyword>
<evidence type="ECO:0000313" key="12">
    <source>
        <dbReference type="Proteomes" id="UP000177383"/>
    </source>
</evidence>
<dbReference type="InterPro" id="IPR001295">
    <property type="entry name" value="Dihydroorotate_DH_CS"/>
</dbReference>
<dbReference type="STRING" id="1798375.A2773_00250"/>
<dbReference type="GO" id="GO:0004152">
    <property type="term" value="F:dihydroorotate dehydrogenase activity"/>
    <property type="evidence" value="ECO:0007669"/>
    <property type="project" value="UniProtKB-UniRule"/>
</dbReference>
<feature type="binding site" evidence="9">
    <location>
        <position position="44"/>
    </location>
    <ligand>
        <name>substrate</name>
    </ligand>
</feature>
<feature type="active site" description="Nucleophile" evidence="9">
    <location>
        <position position="128"/>
    </location>
</feature>
<dbReference type="PROSITE" id="PS00912">
    <property type="entry name" value="DHODEHASE_2"/>
    <property type="match status" value="1"/>
</dbReference>
<protein>
    <recommendedName>
        <fullName evidence="9">Dihydroorotate dehydrogenase</fullName>
        <shortName evidence="9">DHOD</shortName>
        <shortName evidence="9">DHODase</shortName>
        <shortName evidence="9">DHOdehase</shortName>
        <ecNumber evidence="9">1.3.-.-</ecNumber>
    </recommendedName>
</protein>
<dbReference type="InterPro" id="IPR049622">
    <property type="entry name" value="Dihydroorotate_DH_I"/>
</dbReference>
<comment type="catalytic activity">
    <reaction evidence="9">
        <text>(S)-dihydroorotate + A = orotate + AH2</text>
        <dbReference type="Rhea" id="RHEA:18073"/>
        <dbReference type="ChEBI" id="CHEBI:13193"/>
        <dbReference type="ChEBI" id="CHEBI:17499"/>
        <dbReference type="ChEBI" id="CHEBI:30839"/>
        <dbReference type="ChEBI" id="CHEBI:30864"/>
    </reaction>
</comment>
<dbReference type="HAMAP" id="MF_00224">
    <property type="entry name" value="DHO_dh_type1"/>
    <property type="match status" value="1"/>
</dbReference>
<comment type="caution">
    <text evidence="11">The sequence shown here is derived from an EMBL/GenBank/DDBJ whole genome shotgun (WGS) entry which is preliminary data.</text>
</comment>
<dbReference type="PANTHER" id="PTHR48109">
    <property type="entry name" value="DIHYDROOROTATE DEHYDROGENASE (QUINONE), MITOCHONDRIAL-RELATED"/>
    <property type="match status" value="1"/>
</dbReference>
<dbReference type="GO" id="GO:0005737">
    <property type="term" value="C:cytoplasm"/>
    <property type="evidence" value="ECO:0007669"/>
    <property type="project" value="UniProtKB-SubCell"/>
</dbReference>
<dbReference type="NCBIfam" id="TIGR01037">
    <property type="entry name" value="pyrD_sub1_fam"/>
    <property type="match status" value="1"/>
</dbReference>
<comment type="function">
    <text evidence="9">Catalyzes the conversion of dihydroorotate to orotate.</text>
</comment>
<feature type="binding site" evidence="9">
    <location>
        <position position="191"/>
    </location>
    <ligand>
        <name>FMN</name>
        <dbReference type="ChEBI" id="CHEBI:58210"/>
    </ligand>
</feature>
<dbReference type="PROSITE" id="PS00911">
    <property type="entry name" value="DHODEHASE_1"/>
    <property type="match status" value="1"/>
</dbReference>
<proteinExistence type="inferred from homology"/>
<comment type="caution">
    <text evidence="9">Lacks conserved residue(s) required for the propagation of feature annotation.</text>
</comment>
<evidence type="ECO:0000256" key="5">
    <source>
        <dbReference type="ARBA" id="ARBA00022630"/>
    </source>
</evidence>
<dbReference type="EMBL" id="MFJE01000063">
    <property type="protein sequence ID" value="OGG13026.1"/>
    <property type="molecule type" value="Genomic_DNA"/>
</dbReference>
<dbReference type="InterPro" id="IPR013785">
    <property type="entry name" value="Aldolase_TIM"/>
</dbReference>
<keyword evidence="4 9" id="KW-0963">Cytoplasm</keyword>
<feature type="domain" description="Dihydroorotate dehydrogenase catalytic" evidence="10">
    <location>
        <begin position="4"/>
        <end position="288"/>
    </location>
</feature>
<dbReference type="InterPro" id="IPR050074">
    <property type="entry name" value="DHO_dehydrogenase"/>
</dbReference>